<dbReference type="EMBL" id="CP009933">
    <property type="protein sequence ID" value="AKA68496.1"/>
    <property type="molecule type" value="Genomic_DNA"/>
</dbReference>
<dbReference type="STRING" id="1548.CSCA_1371"/>
<dbReference type="RefSeq" id="WP_158407963.1">
    <property type="nucleotide sequence ID" value="NZ_CP009933.1"/>
</dbReference>
<name>A0A0E3GQF8_CLOSL</name>
<dbReference type="HOGENOM" id="CLU_3166300_0_0_9"/>
<proteinExistence type="predicted"/>
<gene>
    <name evidence="1" type="ORF">CSCA_1371</name>
</gene>
<dbReference type="AlphaFoldDB" id="A0A0E3GQF8"/>
<accession>A0A0E3GQF8</accession>
<dbReference type="KEGG" id="csq:CSCA_1371"/>
<evidence type="ECO:0000313" key="2">
    <source>
        <dbReference type="Proteomes" id="UP000033115"/>
    </source>
</evidence>
<sequence length="53" mass="6184">MSEEMKRAWKILNDRYGIYTMKQLKDEMAKTVLDIGIFTMPLTTDNDVKANTN</sequence>
<organism evidence="1 2">
    <name type="scientific">Clostridium scatologenes</name>
    <dbReference type="NCBI Taxonomy" id="1548"/>
    <lineage>
        <taxon>Bacteria</taxon>
        <taxon>Bacillati</taxon>
        <taxon>Bacillota</taxon>
        <taxon>Clostridia</taxon>
        <taxon>Eubacteriales</taxon>
        <taxon>Clostridiaceae</taxon>
        <taxon>Clostridium</taxon>
    </lineage>
</organism>
<reference evidence="1 2" key="1">
    <citation type="journal article" date="2015" name="J. Biotechnol.">
        <title>Complete genome sequence of a malodorant-producing acetogen, Clostridium scatologenes ATCC 25775(T).</title>
        <authorList>
            <person name="Zhu Z."/>
            <person name="Guo T."/>
            <person name="Zheng H."/>
            <person name="Song T."/>
            <person name="Ouyang P."/>
            <person name="Xie J."/>
        </authorList>
    </citation>
    <scope>NUCLEOTIDE SEQUENCE [LARGE SCALE GENOMIC DNA]</scope>
    <source>
        <strain evidence="1 2">ATCC 25775</strain>
    </source>
</reference>
<keyword evidence="2" id="KW-1185">Reference proteome</keyword>
<protein>
    <submittedName>
        <fullName evidence="1">Uncharacterized protein</fullName>
    </submittedName>
</protein>
<evidence type="ECO:0000313" key="1">
    <source>
        <dbReference type="EMBL" id="AKA68496.1"/>
    </source>
</evidence>
<dbReference type="Proteomes" id="UP000033115">
    <property type="component" value="Chromosome"/>
</dbReference>